<accession>A0A6C0IBV2</accession>
<reference evidence="1" key="1">
    <citation type="journal article" date="2020" name="Nature">
        <title>Giant virus diversity and host interactions through global metagenomics.</title>
        <authorList>
            <person name="Schulz F."/>
            <person name="Roux S."/>
            <person name="Paez-Espino D."/>
            <person name="Jungbluth S."/>
            <person name="Walsh D.A."/>
            <person name="Denef V.J."/>
            <person name="McMahon K.D."/>
            <person name="Konstantinidis K.T."/>
            <person name="Eloe-Fadrosh E.A."/>
            <person name="Kyrpides N.C."/>
            <person name="Woyke T."/>
        </authorList>
    </citation>
    <scope>NUCLEOTIDE SEQUENCE</scope>
    <source>
        <strain evidence="1">GVMAG-M-3300023184-62</strain>
    </source>
</reference>
<evidence type="ECO:0000313" key="1">
    <source>
        <dbReference type="EMBL" id="QHT89856.1"/>
    </source>
</evidence>
<dbReference type="EMBL" id="MN740152">
    <property type="protein sequence ID" value="QHT89856.1"/>
    <property type="molecule type" value="Genomic_DNA"/>
</dbReference>
<dbReference type="AlphaFoldDB" id="A0A6C0IBV2"/>
<proteinExistence type="predicted"/>
<protein>
    <submittedName>
        <fullName evidence="1">Uncharacterized protein</fullName>
    </submittedName>
</protein>
<sequence>MEINRLSSTKDDLCGVQQYYKQSVGPGRYAVTNLVPSAREVNPLAAGAVTTYPREGYGYNNMQIDADSVLRNQPAFKSNKCSTRNQSRPFLTVPYMAGGRGNPDLESLLLHSEQVRMGAECGTVSEQQLNVFDPLIPSMQANIQKPSNLIPEVAQPGWIRGGIPSRQYIRDINC</sequence>
<organism evidence="1">
    <name type="scientific">viral metagenome</name>
    <dbReference type="NCBI Taxonomy" id="1070528"/>
    <lineage>
        <taxon>unclassified sequences</taxon>
        <taxon>metagenomes</taxon>
        <taxon>organismal metagenomes</taxon>
    </lineage>
</organism>
<name>A0A6C0IBV2_9ZZZZ</name>